<gene>
    <name evidence="1" type="ORF">ARMGADRAFT_1035681</name>
</gene>
<dbReference type="AlphaFoldDB" id="A0A2H3DFI0"/>
<evidence type="ECO:0000313" key="2">
    <source>
        <dbReference type="Proteomes" id="UP000217790"/>
    </source>
</evidence>
<accession>A0A2H3DFI0</accession>
<name>A0A2H3DFI0_ARMGA</name>
<dbReference type="InParanoid" id="A0A2H3DFI0"/>
<dbReference type="EMBL" id="KZ293685">
    <property type="protein sequence ID" value="PBK86226.1"/>
    <property type="molecule type" value="Genomic_DNA"/>
</dbReference>
<organism evidence="1 2">
    <name type="scientific">Armillaria gallica</name>
    <name type="common">Bulbous honey fungus</name>
    <name type="synonym">Armillaria bulbosa</name>
    <dbReference type="NCBI Taxonomy" id="47427"/>
    <lineage>
        <taxon>Eukaryota</taxon>
        <taxon>Fungi</taxon>
        <taxon>Dikarya</taxon>
        <taxon>Basidiomycota</taxon>
        <taxon>Agaricomycotina</taxon>
        <taxon>Agaricomycetes</taxon>
        <taxon>Agaricomycetidae</taxon>
        <taxon>Agaricales</taxon>
        <taxon>Marasmiineae</taxon>
        <taxon>Physalacriaceae</taxon>
        <taxon>Armillaria</taxon>
    </lineage>
</organism>
<dbReference type="Proteomes" id="UP000217790">
    <property type="component" value="Unassembled WGS sequence"/>
</dbReference>
<sequence length="125" mass="14760">MTPTSKVALRPMLKVQLGVRNQQKLSANIKNEGDHLRWRAIPLTRNVRHWHWASGKPRSDFEPRSTRAMTGEYTTCKKRAASDILRPEDKLWNTRLQHDPRDFLTFEIFKLLEFKCLFWTSVVPN</sequence>
<keyword evidence="2" id="KW-1185">Reference proteome</keyword>
<proteinExistence type="predicted"/>
<reference evidence="2" key="1">
    <citation type="journal article" date="2017" name="Nat. Ecol. Evol.">
        <title>Genome expansion and lineage-specific genetic innovations in the forest pathogenic fungi Armillaria.</title>
        <authorList>
            <person name="Sipos G."/>
            <person name="Prasanna A.N."/>
            <person name="Walter M.C."/>
            <person name="O'Connor E."/>
            <person name="Balint B."/>
            <person name="Krizsan K."/>
            <person name="Kiss B."/>
            <person name="Hess J."/>
            <person name="Varga T."/>
            <person name="Slot J."/>
            <person name="Riley R."/>
            <person name="Boka B."/>
            <person name="Rigling D."/>
            <person name="Barry K."/>
            <person name="Lee J."/>
            <person name="Mihaltcheva S."/>
            <person name="LaButti K."/>
            <person name="Lipzen A."/>
            <person name="Waldron R."/>
            <person name="Moloney N.M."/>
            <person name="Sperisen C."/>
            <person name="Kredics L."/>
            <person name="Vagvoelgyi C."/>
            <person name="Patrignani A."/>
            <person name="Fitzpatrick D."/>
            <person name="Nagy I."/>
            <person name="Doyle S."/>
            <person name="Anderson J.B."/>
            <person name="Grigoriev I.V."/>
            <person name="Gueldener U."/>
            <person name="Muensterkoetter M."/>
            <person name="Nagy L.G."/>
        </authorList>
    </citation>
    <scope>NUCLEOTIDE SEQUENCE [LARGE SCALE GENOMIC DNA]</scope>
    <source>
        <strain evidence="2">Ar21-2</strain>
    </source>
</reference>
<evidence type="ECO:0000313" key="1">
    <source>
        <dbReference type="EMBL" id="PBK86226.1"/>
    </source>
</evidence>
<protein>
    <submittedName>
        <fullName evidence="1">Uncharacterized protein</fullName>
    </submittedName>
</protein>